<evidence type="ECO:0000256" key="3">
    <source>
        <dbReference type="ARBA" id="ARBA00023237"/>
    </source>
</evidence>
<keyword evidence="2 4" id="KW-0472">Membrane</keyword>
<comment type="function">
    <text evidence="4">Part of the outer membrane protein assembly complex, which is involved in assembly and insertion of beta-barrel proteins into the outer membrane.</text>
</comment>
<keyword evidence="3 4" id="KW-0998">Cell outer membrane</keyword>
<dbReference type="GO" id="GO:0043165">
    <property type="term" value="P:Gram-negative-bacterium-type cell outer membrane assembly"/>
    <property type="evidence" value="ECO:0007669"/>
    <property type="project" value="UniProtKB-UniRule"/>
</dbReference>
<dbReference type="InterPro" id="IPR039565">
    <property type="entry name" value="BamD-like"/>
</dbReference>
<dbReference type="InterPro" id="IPR017689">
    <property type="entry name" value="BamD"/>
</dbReference>
<dbReference type="GO" id="GO:0009279">
    <property type="term" value="C:cell outer membrane"/>
    <property type="evidence" value="ECO:0007669"/>
    <property type="project" value="UniProtKB-SubCell"/>
</dbReference>
<evidence type="ECO:0000256" key="1">
    <source>
        <dbReference type="ARBA" id="ARBA00022729"/>
    </source>
</evidence>
<dbReference type="CDD" id="cd15830">
    <property type="entry name" value="BamD"/>
    <property type="match status" value="1"/>
</dbReference>
<comment type="subcellular location">
    <subcellularLocation>
        <location evidence="4">Cell outer membrane</location>
        <topology evidence="4">Lipid-anchor</topology>
    </subcellularLocation>
</comment>
<reference evidence="6 7" key="1">
    <citation type="submission" date="2014-11" db="EMBL/GenBank/DDBJ databases">
        <title>A Rickettsiales Symbiont of Amoebae With Ancient Features.</title>
        <authorList>
            <person name="Schulz F."/>
            <person name="Martijn J."/>
            <person name="Wascher F."/>
            <person name="Kostanjsek R."/>
            <person name="Ettema T.J."/>
            <person name="Horn M."/>
        </authorList>
    </citation>
    <scope>NUCLEOTIDE SEQUENCE [LARGE SCALE GENOMIC DNA]</scope>
    <source>
        <strain evidence="6 7">UWC36</strain>
    </source>
</reference>
<dbReference type="Gene3D" id="1.25.40.10">
    <property type="entry name" value="Tetratricopeptide repeat domain"/>
    <property type="match status" value="1"/>
</dbReference>
<proteinExistence type="inferred from homology"/>
<dbReference type="Proteomes" id="UP000031258">
    <property type="component" value="Unassembled WGS sequence"/>
</dbReference>
<feature type="domain" description="Outer membrane lipoprotein BamD-like" evidence="5">
    <location>
        <begin position="40"/>
        <end position="233"/>
    </location>
</feature>
<evidence type="ECO:0000259" key="5">
    <source>
        <dbReference type="Pfam" id="PF13525"/>
    </source>
</evidence>
<dbReference type="STRING" id="86105.NF27_DZ00020"/>
<dbReference type="PROSITE" id="PS51257">
    <property type="entry name" value="PROKAR_LIPOPROTEIN"/>
    <property type="match status" value="1"/>
</dbReference>
<dbReference type="NCBIfam" id="TIGR03302">
    <property type="entry name" value="OM_YfiO"/>
    <property type="match status" value="1"/>
</dbReference>
<dbReference type="GO" id="GO:0051205">
    <property type="term" value="P:protein insertion into membrane"/>
    <property type="evidence" value="ECO:0007669"/>
    <property type="project" value="UniProtKB-UniRule"/>
</dbReference>
<dbReference type="InterPro" id="IPR011990">
    <property type="entry name" value="TPR-like_helical_dom_sf"/>
</dbReference>
<dbReference type="HAMAP" id="MF_00922">
    <property type="entry name" value="OM_assembly_BamD"/>
    <property type="match status" value="1"/>
</dbReference>
<sequence length="275" mass="31642">MKSMQTFMKKFNKHLLTISLIAFLSACNSSKKDADNKVAHNPSELYSEGNLAIKESKYKSAIKSFETIEREHPASPLAPEATVKKAYSFYLDDEFDDAIFTIEDFLKQYPSHHSVAYMYYLKALCYYDQIVDIGRDQQLTREALEALEEVVTRFPDSEYANDAKLKIDLAFNQLAGKEMNIGLSYLHKGNLIAALNRFKVVVSEYDTTIFVPEALYRMTEIYYSLGAIDQAKKYVSVLGYNYPNNKWYSKAYNLLESNINEPQPSITKRIISKIW</sequence>
<dbReference type="SUPFAM" id="SSF48452">
    <property type="entry name" value="TPR-like"/>
    <property type="match status" value="2"/>
</dbReference>
<dbReference type="AlphaFoldDB" id="A0A0C1MSZ3"/>
<evidence type="ECO:0000256" key="4">
    <source>
        <dbReference type="HAMAP-Rule" id="MF_00922"/>
    </source>
</evidence>
<evidence type="ECO:0000313" key="7">
    <source>
        <dbReference type="Proteomes" id="UP000031258"/>
    </source>
</evidence>
<comment type="caution">
    <text evidence="6">The sequence shown here is derived from an EMBL/GenBank/DDBJ whole genome shotgun (WGS) entry which is preliminary data.</text>
</comment>
<dbReference type="Pfam" id="PF13525">
    <property type="entry name" value="YfiO"/>
    <property type="match status" value="1"/>
</dbReference>
<name>A0A0C1MSZ3_9RICK</name>
<keyword evidence="4" id="KW-0449">Lipoprotein</keyword>
<keyword evidence="4" id="KW-0564">Palmitate</keyword>
<keyword evidence="1 4" id="KW-0732">Signal</keyword>
<evidence type="ECO:0000313" key="6">
    <source>
        <dbReference type="EMBL" id="KIE05212.1"/>
    </source>
</evidence>
<protein>
    <recommendedName>
        <fullName evidence="4">Outer membrane protein assembly factor BamD</fullName>
    </recommendedName>
</protein>
<organism evidence="6 7">
    <name type="scientific">Candidatus Jidaibacter acanthamoebae</name>
    <dbReference type="NCBI Taxonomy" id="86105"/>
    <lineage>
        <taxon>Bacteria</taxon>
        <taxon>Pseudomonadati</taxon>
        <taxon>Pseudomonadota</taxon>
        <taxon>Alphaproteobacteria</taxon>
        <taxon>Rickettsiales</taxon>
        <taxon>Candidatus Midichloriaceae</taxon>
        <taxon>Candidatus Jidaibacter</taxon>
    </lineage>
</organism>
<gene>
    <name evidence="6" type="primary">bamD_2</name>
    <name evidence="4" type="synonym">bamD</name>
    <name evidence="6" type="ORF">NF27_DZ00020</name>
</gene>
<keyword evidence="7" id="KW-1185">Reference proteome</keyword>
<evidence type="ECO:0000256" key="2">
    <source>
        <dbReference type="ARBA" id="ARBA00023136"/>
    </source>
</evidence>
<accession>A0A0C1MSZ3</accession>
<dbReference type="EMBL" id="JSWE01000100">
    <property type="protein sequence ID" value="KIE05212.1"/>
    <property type="molecule type" value="Genomic_DNA"/>
</dbReference>
<comment type="subunit">
    <text evidence="4">Part of the Bam complex.</text>
</comment>
<comment type="similarity">
    <text evidence="4">Belongs to the BamD family.</text>
</comment>